<dbReference type="OrthoDB" id="9802600at2"/>
<feature type="domain" description="Glycosyl hydrolase family 95 N-terminal" evidence="1">
    <location>
        <begin position="3"/>
        <end position="237"/>
    </location>
</feature>
<dbReference type="InterPro" id="IPR013780">
    <property type="entry name" value="Glyco_hydro_b"/>
</dbReference>
<feature type="domain" description="Glycosyl hydrolase family 95 catalytic" evidence="3">
    <location>
        <begin position="259"/>
        <end position="686"/>
    </location>
</feature>
<evidence type="ECO:0000259" key="3">
    <source>
        <dbReference type="Pfam" id="PF22124"/>
    </source>
</evidence>
<proteinExistence type="predicted"/>
<dbReference type="SUPFAM" id="SSF48208">
    <property type="entry name" value="Six-hairpin glycosidases"/>
    <property type="match status" value="1"/>
</dbReference>
<dbReference type="InterPro" id="IPR027414">
    <property type="entry name" value="GH95_N_dom"/>
</dbReference>
<dbReference type="PANTHER" id="PTHR31084:SF0">
    <property type="entry name" value="ALPHA-L-FUCOSIDASE 2"/>
    <property type="match status" value="1"/>
</dbReference>
<dbReference type="EMBL" id="CABWIC010000011">
    <property type="protein sequence ID" value="VWL98022.1"/>
    <property type="molecule type" value="Genomic_DNA"/>
</dbReference>
<dbReference type="InterPro" id="IPR012341">
    <property type="entry name" value="6hp_glycosidase-like_sf"/>
</dbReference>
<dbReference type="Gene3D" id="2.70.98.50">
    <property type="entry name" value="putative glycoside hydrolase family protein from bacillus halodurans"/>
    <property type="match status" value="1"/>
</dbReference>
<dbReference type="InterPro" id="IPR016518">
    <property type="entry name" value="Alpha-L-fucosidase"/>
</dbReference>
<dbReference type="Pfam" id="PF14498">
    <property type="entry name" value="Glyco_hyd_65N_2"/>
    <property type="match status" value="1"/>
</dbReference>
<dbReference type="PIRSF" id="PIRSF007663">
    <property type="entry name" value="UCP007663"/>
    <property type="match status" value="1"/>
</dbReference>
<dbReference type="InterPro" id="IPR054363">
    <property type="entry name" value="GH95_cat"/>
</dbReference>
<dbReference type="Pfam" id="PF21307">
    <property type="entry name" value="Glyco_hydro_95_C"/>
    <property type="match status" value="1"/>
</dbReference>
<dbReference type="PANTHER" id="PTHR31084">
    <property type="entry name" value="ALPHA-L-FUCOSIDASE 2"/>
    <property type="match status" value="1"/>
</dbReference>
<sequence length="773" mass="85054">MRLWYTSPASTWNEALPIGNGHIAGMVFGGVESEKLSLNDETIWYRGPADRNNPDSASHLDEIRSLLAKGDVGAAEDLVAMTMFATPRDQSHYEVLGELFVEQPGVSFDECSAYERELDLDGAVSRVRFECDGVAYTREYFTSFSENVLFARFTSSRPGSMALRATLGRCKRFNDRVRQFQGDGIVMSAHAGGAAGVGFEVGLRAISCDGTVRVLGETIVVDDASEVVFALVSETDYWRGPDVEPDAAIRLQGLSSLDYEAELSSHTAAYREQFDRVSLDVASGSERADAGEIATDELIACVGRGEHVPYLLNLAFDYGRYLLISSSQPGGLPANLQGIWCEDIDPIWGSKYTININTEMNYWMCGPADLPEAQLPLFDLLERMREPGRRTARVMYGARGFTCHHNTDGFADTAPQSHAIGAAVWPLTVPWLLTHVWEHYRFFGDESVLSDHLDMFKEALLFFEDYLFEYRGYLVTGPSASPENKYRLPDGTEANVCLSPSIDNQILRFFFDCCVDIARVLGDDSDFAERAAALSRRLPPTRIGSHGQIQEWMEDYEEVEVGHRHISPLFGLYPGNEFDVRRTPELAEACRRTIGRRTSHAGYLDPGARDTAIGDWKGAGLHASTRTGWSSAWLVHFNARLGLGDACMDELTGMLAHCSLPNLFSDHPPFQIDGNLGFTSGVCEMLLQSNGDEVRILPALPDGLPSGSFSGLRARGGFKVSAVWSEGVLRRLEVAGDPGASFSYWVPSGRSASGAELAETLEIGSDGRACREF</sequence>
<dbReference type="InterPro" id="IPR008928">
    <property type="entry name" value="6-hairpin_glycosidase_sf"/>
</dbReference>
<dbReference type="InterPro" id="IPR049053">
    <property type="entry name" value="AFCA-like_C"/>
</dbReference>
<dbReference type="AlphaFoldDB" id="A0A5K1J5F1"/>
<dbReference type="Proteomes" id="UP000405524">
    <property type="component" value="Unassembled WGS sequence"/>
</dbReference>
<dbReference type="Pfam" id="PF22124">
    <property type="entry name" value="Glyco_hydro_95_cat"/>
    <property type="match status" value="1"/>
</dbReference>
<dbReference type="Gene3D" id="2.60.40.1180">
    <property type="entry name" value="Golgi alpha-mannosidase II"/>
    <property type="match status" value="1"/>
</dbReference>
<dbReference type="Gene3D" id="1.50.10.10">
    <property type="match status" value="1"/>
</dbReference>
<accession>A0A5K1J5F1</accession>
<reference evidence="4 5" key="1">
    <citation type="submission" date="2019-10" db="EMBL/GenBank/DDBJ databases">
        <authorList>
            <person name="Wolf R A."/>
        </authorList>
    </citation>
    <scope>NUCLEOTIDE SEQUENCE [LARGE SCALE GENOMIC DNA]</scope>
    <source>
        <strain evidence="4">Collinsella_intestinalis_DSM_13632</strain>
    </source>
</reference>
<name>A0A5K1J5F1_9ACTN</name>
<feature type="domain" description="Alpha fucosidase A-like C-terminal" evidence="2">
    <location>
        <begin position="688"/>
        <end position="743"/>
    </location>
</feature>
<evidence type="ECO:0000313" key="5">
    <source>
        <dbReference type="Proteomes" id="UP000405524"/>
    </source>
</evidence>
<evidence type="ECO:0000259" key="1">
    <source>
        <dbReference type="Pfam" id="PF14498"/>
    </source>
</evidence>
<evidence type="ECO:0000259" key="2">
    <source>
        <dbReference type="Pfam" id="PF21307"/>
    </source>
</evidence>
<protein>
    <submittedName>
        <fullName evidence="4">Uncharacterized protein</fullName>
    </submittedName>
</protein>
<gene>
    <name evidence="4" type="ORF">JKKLCJKK_00978</name>
</gene>
<dbReference type="GeneID" id="77465963"/>
<evidence type="ECO:0000313" key="4">
    <source>
        <dbReference type="EMBL" id="VWL98022.1"/>
    </source>
</evidence>
<dbReference type="RefSeq" id="WP_152063570.1">
    <property type="nucleotide sequence ID" value="NZ_CABWIC010000011.1"/>
</dbReference>
<organism evidence="4 5">
    <name type="scientific">Collinsella intestinalis</name>
    <dbReference type="NCBI Taxonomy" id="147207"/>
    <lineage>
        <taxon>Bacteria</taxon>
        <taxon>Bacillati</taxon>
        <taxon>Actinomycetota</taxon>
        <taxon>Coriobacteriia</taxon>
        <taxon>Coriobacteriales</taxon>
        <taxon>Coriobacteriaceae</taxon>
        <taxon>Collinsella</taxon>
    </lineage>
</organism>
<dbReference type="GO" id="GO:0004560">
    <property type="term" value="F:alpha-L-fucosidase activity"/>
    <property type="evidence" value="ECO:0007669"/>
    <property type="project" value="InterPro"/>
</dbReference>
<dbReference type="GO" id="GO:0005975">
    <property type="term" value="P:carbohydrate metabolic process"/>
    <property type="evidence" value="ECO:0007669"/>
    <property type="project" value="InterPro"/>
</dbReference>